<evidence type="ECO:0008006" key="6">
    <source>
        <dbReference type="Google" id="ProtNLM"/>
    </source>
</evidence>
<proteinExistence type="predicted"/>
<feature type="transmembrane region" description="Helical" evidence="1">
    <location>
        <begin position="264"/>
        <end position="282"/>
    </location>
</feature>
<dbReference type="Pfam" id="PF07715">
    <property type="entry name" value="Plug"/>
    <property type="match status" value="2"/>
</dbReference>
<dbReference type="SUPFAM" id="SSF49464">
    <property type="entry name" value="Carboxypeptidase regulatory domain-like"/>
    <property type="match status" value="2"/>
</dbReference>
<dbReference type="PANTHER" id="PTHR34978:SF3">
    <property type="entry name" value="SLR0241 PROTEIN"/>
    <property type="match status" value="1"/>
</dbReference>
<dbReference type="PATRIC" id="fig|1544798.3.peg.601"/>
<feature type="domain" description="TonB-dependent receptor plug" evidence="3">
    <location>
        <begin position="747"/>
        <end position="812"/>
    </location>
</feature>
<feature type="transmembrane region" description="Helical" evidence="1">
    <location>
        <begin position="37"/>
        <end position="55"/>
    </location>
</feature>
<dbReference type="STRING" id="1544798.LH29_02905"/>
<accession>A0A0D8JBT9</accession>
<feature type="transmembrane region" description="Helical" evidence="1">
    <location>
        <begin position="6"/>
        <end position="25"/>
    </location>
</feature>
<reference evidence="4 5" key="1">
    <citation type="submission" date="2014-09" db="EMBL/GenBank/DDBJ databases">
        <title>Draft Genome Sequence of Draconibacterium sp. JN14CK-3.</title>
        <authorList>
            <person name="Dong C."/>
            <person name="Lai Q."/>
            <person name="Shao Z."/>
        </authorList>
    </citation>
    <scope>NUCLEOTIDE SEQUENCE [LARGE SCALE GENOMIC DNA]</scope>
    <source>
        <strain evidence="4 5">JN14CK-3</strain>
    </source>
</reference>
<dbReference type="Pfam" id="PF05569">
    <property type="entry name" value="Peptidase_M56"/>
    <property type="match status" value="1"/>
</dbReference>
<gene>
    <name evidence="4" type="ORF">LH29_02905</name>
</gene>
<name>A0A0D8JBT9_9BACT</name>
<sequence length="1057" mass="116184">MEDFILYIGKAALALGAFYLAYLALFQHQKHFLFNRIYLPVSFLVSFLIPLITFTKVNYIKPLPVAVSESFAYLPEAAVVNEPQFTFEWYHYLLGIYALGIIVFLLNLLVGHLKAIHIIRFSRLKELFGAQVNLTIKDVHPFSFFSRIVLSEKTLKNPNLKMIVDHEMIHVRERHTLDILFAELLFLFQWFNPFAWLTRDAMRNNLEYLTDHQVAQNHNAEAYQLAMVGLAHKKGVAPFLTALNGSQLKNRIIMMKKKTENRYSLLKQLVVLPLLAILIMGLSNKEIRTEVLHNDAQLKVVVDGVELPADHPELMKLDFANGFDGGEIIKALGLEDKVVANAMTFDKNPEEDGVYCIQTSDYEVGTDPEFDKMLGRPLVLVRSGNFTVKGSVENALGKVIPNAKIVNNESLEEFVADENGAFELAFNGIEKPVVLSFSAPGYVKNDVVYYGNKNELRIALTDNDPEKELTISGKITNDKGEPLSAVAVLIEGTATGTISDFSGNYEINVANEDAVLIFNMLGYEFRKVPANKEHINVVLTKNDIESQQSPYGVVVKTGHTVSGKITNEDGDGIPAVAVLVKGTKIGTISDVKGIYKIETDENNTLVFKMIGYAEKQVAIDGKSELNVQLESNKDSGSAGWILSGGINGVVAANGGDVVITPSSSNGIKISTYGQEDNQPLYVVDGKIQASLDYLSPANIESISVLKDQSSTSLYGDKGKNGVIIVTTKAAAKDKKDEVKVIGYGAQKKTNDPLESIRVHGFANDPENAPMYIVDGKPAAEIESIEPENIESISVLKDAQAKILYGEKGKNGVIIITTKDAAKAKMDEAVVLVEGIPYDGDINDIDPKTIESMEVLKDGNATKRFGPIAKNGAISIKLKGEADLNGKSPLIFLDGEKYTGEMDDIDPGNIESIDVLKDASAIETFGEEGKDGVILIRTKLSDINSVLDLRKFIAKRIKYPKELVEANATGVSKIYVKVNSSGSIIAADENVVKGAIPVDEVAVVAYKQNEANDTNILDVQDKFNLEAKRVILQLPKLNIPEFKDKTIVLKVKFMLQEK</sequence>
<feature type="domain" description="TonB-dependent receptor plug" evidence="3">
    <location>
        <begin position="646"/>
        <end position="722"/>
    </location>
</feature>
<evidence type="ECO:0000259" key="3">
    <source>
        <dbReference type="Pfam" id="PF07715"/>
    </source>
</evidence>
<dbReference type="InterPro" id="IPR023997">
    <property type="entry name" value="TonB-dep_OMP_SusC/RagA_CS"/>
</dbReference>
<organism evidence="4 5">
    <name type="scientific">Draconibacterium sediminis</name>
    <dbReference type="NCBI Taxonomy" id="1544798"/>
    <lineage>
        <taxon>Bacteria</taxon>
        <taxon>Pseudomonadati</taxon>
        <taxon>Bacteroidota</taxon>
        <taxon>Bacteroidia</taxon>
        <taxon>Marinilabiliales</taxon>
        <taxon>Prolixibacteraceae</taxon>
        <taxon>Draconibacterium</taxon>
    </lineage>
</organism>
<dbReference type="AlphaFoldDB" id="A0A0D8JBT9"/>
<dbReference type="InterPro" id="IPR052173">
    <property type="entry name" value="Beta-lactam_resp_regulator"/>
</dbReference>
<dbReference type="NCBIfam" id="TIGR04057">
    <property type="entry name" value="SusC_RagA_signa"/>
    <property type="match status" value="1"/>
</dbReference>
<keyword evidence="1" id="KW-0812">Transmembrane</keyword>
<evidence type="ECO:0000259" key="2">
    <source>
        <dbReference type="Pfam" id="PF05569"/>
    </source>
</evidence>
<dbReference type="SUPFAM" id="SSF56935">
    <property type="entry name" value="Porins"/>
    <property type="match status" value="3"/>
</dbReference>
<keyword evidence="5" id="KW-1185">Reference proteome</keyword>
<dbReference type="PANTHER" id="PTHR34978">
    <property type="entry name" value="POSSIBLE SENSOR-TRANSDUCER PROTEIN BLAR"/>
    <property type="match status" value="1"/>
</dbReference>
<dbReference type="Proteomes" id="UP000032544">
    <property type="component" value="Unassembled WGS sequence"/>
</dbReference>
<protein>
    <recommendedName>
        <fullName evidence="6">Peptidase M56 domain-containing protein</fullName>
    </recommendedName>
</protein>
<dbReference type="InterPro" id="IPR012910">
    <property type="entry name" value="Plug_dom"/>
</dbReference>
<dbReference type="InterPro" id="IPR008756">
    <property type="entry name" value="Peptidase_M56"/>
</dbReference>
<comment type="caution">
    <text evidence="4">The sequence shown here is derived from an EMBL/GenBank/DDBJ whole genome shotgun (WGS) entry which is preliminary data.</text>
</comment>
<feature type="domain" description="Peptidase M56" evidence="2">
    <location>
        <begin position="146"/>
        <end position="255"/>
    </location>
</feature>
<dbReference type="Pfam" id="PF13715">
    <property type="entry name" value="CarbopepD_reg_2"/>
    <property type="match status" value="2"/>
</dbReference>
<dbReference type="OrthoDB" id="9814002at2"/>
<feature type="transmembrane region" description="Helical" evidence="1">
    <location>
        <begin position="89"/>
        <end position="110"/>
    </location>
</feature>
<dbReference type="CDD" id="cd07341">
    <property type="entry name" value="M56_BlaR1_MecR1_like"/>
    <property type="match status" value="1"/>
</dbReference>
<dbReference type="EMBL" id="JRHC01000001">
    <property type="protein sequence ID" value="KJF44455.1"/>
    <property type="molecule type" value="Genomic_DNA"/>
</dbReference>
<dbReference type="InterPro" id="IPR008969">
    <property type="entry name" value="CarboxyPept-like_regulatory"/>
</dbReference>
<evidence type="ECO:0000313" key="4">
    <source>
        <dbReference type="EMBL" id="KJF44455.1"/>
    </source>
</evidence>
<dbReference type="InterPro" id="IPR037066">
    <property type="entry name" value="Plug_dom_sf"/>
</dbReference>
<dbReference type="RefSeq" id="WP_045026013.1">
    <property type="nucleotide sequence ID" value="NZ_JRHC01000001.1"/>
</dbReference>
<evidence type="ECO:0000313" key="5">
    <source>
        <dbReference type="Proteomes" id="UP000032544"/>
    </source>
</evidence>
<dbReference type="Gene3D" id="2.170.130.10">
    <property type="entry name" value="TonB-dependent receptor, plug domain"/>
    <property type="match status" value="4"/>
</dbReference>
<keyword evidence="1" id="KW-0472">Membrane</keyword>
<evidence type="ECO:0000256" key="1">
    <source>
        <dbReference type="SAM" id="Phobius"/>
    </source>
</evidence>
<keyword evidence="1" id="KW-1133">Transmembrane helix</keyword>